<feature type="chain" id="PRO_5041948581" description="Ecp2 effector protein domain-containing protein" evidence="1">
    <location>
        <begin position="18"/>
        <end position="196"/>
    </location>
</feature>
<keyword evidence="1" id="KW-0732">Signal</keyword>
<evidence type="ECO:0000313" key="2">
    <source>
        <dbReference type="EMBL" id="KAK2774655.1"/>
    </source>
</evidence>
<keyword evidence="3" id="KW-1185">Reference proteome</keyword>
<dbReference type="Proteomes" id="UP001281614">
    <property type="component" value="Unassembled WGS sequence"/>
</dbReference>
<name>A0AAD9YQ25_COLKA</name>
<dbReference type="EMBL" id="VYYT01000044">
    <property type="protein sequence ID" value="KAK2774655.1"/>
    <property type="molecule type" value="Genomic_DNA"/>
</dbReference>
<sequence>MHLIISLLVTFAAISVAFTLPEAASDGFYVAYYNDTGHEVHVKSPHISLFKSLGHSDDEPTKSTTPRSNSARLQRRGTTWCGCTQKMNPGNCDSAVADLKSQLDAQSWGIAGITRGTSWYAIKGDVVAFVCNHSRDTDTLINASTYGDGLAQITSACGLYSAGTLEHVTNIDVGYMIFGPGTNFCQAARTSPVSRC</sequence>
<protein>
    <recommendedName>
        <fullName evidence="4">Ecp2 effector protein domain-containing protein</fullName>
    </recommendedName>
</protein>
<reference evidence="2" key="1">
    <citation type="submission" date="2023-02" db="EMBL/GenBank/DDBJ databases">
        <title>Colletotrichum kahawae CIFC_Que2 genome sequencing and assembly.</title>
        <authorList>
            <person name="Baroncelli R."/>
        </authorList>
    </citation>
    <scope>NUCLEOTIDE SEQUENCE</scope>
    <source>
        <strain evidence="2">CIFC_Que2</strain>
    </source>
</reference>
<accession>A0AAD9YQ25</accession>
<evidence type="ECO:0000313" key="3">
    <source>
        <dbReference type="Proteomes" id="UP001281614"/>
    </source>
</evidence>
<organism evidence="2 3">
    <name type="scientific">Colletotrichum kahawae</name>
    <name type="common">Coffee berry disease fungus</name>
    <dbReference type="NCBI Taxonomy" id="34407"/>
    <lineage>
        <taxon>Eukaryota</taxon>
        <taxon>Fungi</taxon>
        <taxon>Dikarya</taxon>
        <taxon>Ascomycota</taxon>
        <taxon>Pezizomycotina</taxon>
        <taxon>Sordariomycetes</taxon>
        <taxon>Hypocreomycetidae</taxon>
        <taxon>Glomerellales</taxon>
        <taxon>Glomerellaceae</taxon>
        <taxon>Colletotrichum</taxon>
        <taxon>Colletotrichum gloeosporioides species complex</taxon>
    </lineage>
</organism>
<feature type="signal peptide" evidence="1">
    <location>
        <begin position="1"/>
        <end position="17"/>
    </location>
</feature>
<dbReference type="AlphaFoldDB" id="A0AAD9YQ25"/>
<comment type="caution">
    <text evidence="2">The sequence shown here is derived from an EMBL/GenBank/DDBJ whole genome shotgun (WGS) entry which is preliminary data.</text>
</comment>
<evidence type="ECO:0008006" key="4">
    <source>
        <dbReference type="Google" id="ProtNLM"/>
    </source>
</evidence>
<gene>
    <name evidence="2" type="ORF">CKAH01_13101</name>
</gene>
<evidence type="ECO:0000256" key="1">
    <source>
        <dbReference type="SAM" id="SignalP"/>
    </source>
</evidence>
<proteinExistence type="predicted"/>